<dbReference type="Pfam" id="PF00571">
    <property type="entry name" value="CBS"/>
    <property type="match status" value="2"/>
</dbReference>
<dbReference type="PANTHER" id="PTHR43080">
    <property type="entry name" value="CBS DOMAIN-CONTAINING PROTEIN CBSX3, MITOCHONDRIAL"/>
    <property type="match status" value="1"/>
</dbReference>
<dbReference type="PROSITE" id="PS51371">
    <property type="entry name" value="CBS"/>
    <property type="match status" value="2"/>
</dbReference>
<dbReference type="Gene3D" id="3.10.580.10">
    <property type="entry name" value="CBS-domain"/>
    <property type="match status" value="1"/>
</dbReference>
<dbReference type="SUPFAM" id="SSF54631">
    <property type="entry name" value="CBS-domain pair"/>
    <property type="match status" value="1"/>
</dbReference>
<proteinExistence type="predicted"/>
<sequence length="145" mass="14864">MRAIYVSGHQAEGGAARRVRRPVTEVMSSPVISVSVDTRLGDALEAMVRTGRRHLVVVDAAGRCVGVLADRAVAAAWAHDNAALSQLTVAQALDPDPAVVNSEAHVVDAARLMRAGGVDAVAVINPDGLPMGIVTGSDLIALLAG</sequence>
<organism evidence="4 5">
    <name type="scientific">Micromonospora lutea</name>
    <dbReference type="NCBI Taxonomy" id="419825"/>
    <lineage>
        <taxon>Bacteria</taxon>
        <taxon>Bacillati</taxon>
        <taxon>Actinomycetota</taxon>
        <taxon>Actinomycetes</taxon>
        <taxon>Micromonosporales</taxon>
        <taxon>Micromonosporaceae</taxon>
        <taxon>Micromonospora</taxon>
    </lineage>
</organism>
<evidence type="ECO:0000313" key="4">
    <source>
        <dbReference type="EMBL" id="GIJ19726.1"/>
    </source>
</evidence>
<dbReference type="EMBL" id="BOPB01000002">
    <property type="protein sequence ID" value="GIJ19726.1"/>
    <property type="molecule type" value="Genomic_DNA"/>
</dbReference>
<comment type="caution">
    <text evidence="4">The sequence shown here is derived from an EMBL/GenBank/DDBJ whole genome shotgun (WGS) entry which is preliminary data.</text>
</comment>
<dbReference type="SMART" id="SM00116">
    <property type="entry name" value="CBS"/>
    <property type="match status" value="2"/>
</dbReference>
<keyword evidence="1 2" id="KW-0129">CBS domain</keyword>
<reference evidence="4 5" key="1">
    <citation type="submission" date="2021-01" db="EMBL/GenBank/DDBJ databases">
        <title>Whole genome shotgun sequence of Verrucosispora lutea NBRC 106530.</title>
        <authorList>
            <person name="Komaki H."/>
            <person name="Tamura T."/>
        </authorList>
    </citation>
    <scope>NUCLEOTIDE SEQUENCE [LARGE SCALE GENOMIC DNA]</scope>
    <source>
        <strain evidence="4 5">NBRC 106530</strain>
    </source>
</reference>
<dbReference type="InterPro" id="IPR000644">
    <property type="entry name" value="CBS_dom"/>
</dbReference>
<dbReference type="Proteomes" id="UP000643165">
    <property type="component" value="Unassembled WGS sequence"/>
</dbReference>
<dbReference type="PANTHER" id="PTHR43080:SF2">
    <property type="entry name" value="CBS DOMAIN-CONTAINING PROTEIN"/>
    <property type="match status" value="1"/>
</dbReference>
<accession>A0ABQ4IP76</accession>
<feature type="domain" description="CBS" evidence="3">
    <location>
        <begin position="27"/>
        <end position="84"/>
    </location>
</feature>
<dbReference type="InterPro" id="IPR046342">
    <property type="entry name" value="CBS_dom_sf"/>
</dbReference>
<dbReference type="InterPro" id="IPR051257">
    <property type="entry name" value="Diverse_CBS-Domain"/>
</dbReference>
<evidence type="ECO:0000256" key="2">
    <source>
        <dbReference type="PROSITE-ProRule" id="PRU00703"/>
    </source>
</evidence>
<evidence type="ECO:0000259" key="3">
    <source>
        <dbReference type="PROSITE" id="PS51371"/>
    </source>
</evidence>
<keyword evidence="5" id="KW-1185">Reference proteome</keyword>
<name>A0ABQ4IP76_9ACTN</name>
<evidence type="ECO:0000313" key="5">
    <source>
        <dbReference type="Proteomes" id="UP000643165"/>
    </source>
</evidence>
<dbReference type="CDD" id="cd02205">
    <property type="entry name" value="CBS_pair_SF"/>
    <property type="match status" value="1"/>
</dbReference>
<protein>
    <recommendedName>
        <fullName evidence="3">CBS domain-containing protein</fullName>
    </recommendedName>
</protein>
<gene>
    <name evidence="4" type="ORF">Vlu01_03500</name>
</gene>
<feature type="domain" description="CBS" evidence="3">
    <location>
        <begin position="93"/>
        <end position="145"/>
    </location>
</feature>
<evidence type="ECO:0000256" key="1">
    <source>
        <dbReference type="ARBA" id="ARBA00023122"/>
    </source>
</evidence>